<evidence type="ECO:0000313" key="2">
    <source>
        <dbReference type="Proteomes" id="UP000182312"/>
    </source>
</evidence>
<sequence length="257" mass="27883">MWTAAGWRGEFGCFSIFGTLGQNCWLLNKIAICVIRLLECPSNQRQIGTRPHLNLKPIFFDAHSHGSCKTGRWDARRLVLLLPANPKVRTRNFSLALTGLRASASRIPANEIHGVNPVHGSKPACPLPRAGCCIRPYSNVCSPADRLRKSARRGSARRWPSAPRGAMKRRIASRSLARKGRAKVTMTRMMARAAVTPPSLIVSTFACRSCGFPVPAASPSRHHAGRAPCGQPGCRVVRSAAPPSATIAFPVMIPILP</sequence>
<gene>
    <name evidence="1" type="ORF">SAMN04487972_12819</name>
</gene>
<organism evidence="1 2">
    <name type="scientific">Paracoccus halophilus</name>
    <dbReference type="NCBI Taxonomy" id="376733"/>
    <lineage>
        <taxon>Bacteria</taxon>
        <taxon>Pseudomonadati</taxon>
        <taxon>Pseudomonadota</taxon>
        <taxon>Alphaproteobacteria</taxon>
        <taxon>Rhodobacterales</taxon>
        <taxon>Paracoccaceae</taxon>
        <taxon>Paracoccus</taxon>
    </lineage>
</organism>
<dbReference type="EMBL" id="FOJO01000028">
    <property type="protein sequence ID" value="SFA60386.1"/>
    <property type="molecule type" value="Genomic_DNA"/>
</dbReference>
<accession>A0A1I0UAX6</accession>
<name>A0A1I0UAX6_9RHOB</name>
<evidence type="ECO:0000313" key="1">
    <source>
        <dbReference type="EMBL" id="SFA60386.1"/>
    </source>
</evidence>
<dbReference type="Proteomes" id="UP000182312">
    <property type="component" value="Unassembled WGS sequence"/>
</dbReference>
<proteinExistence type="predicted"/>
<reference evidence="1 2" key="1">
    <citation type="submission" date="2016-10" db="EMBL/GenBank/DDBJ databases">
        <authorList>
            <person name="de Groot N.N."/>
        </authorList>
    </citation>
    <scope>NUCLEOTIDE SEQUENCE [LARGE SCALE GENOMIC DNA]</scope>
    <source>
        <strain evidence="1 2">CGMCC 1.6117</strain>
    </source>
</reference>
<dbReference type="AlphaFoldDB" id="A0A1I0UAX6"/>
<protein>
    <submittedName>
        <fullName evidence="1">Uncharacterized protein</fullName>
    </submittedName>
</protein>